<dbReference type="WBParaSite" id="HPBE_0002477501-mRNA-1">
    <property type="protein sequence ID" value="HPBE_0002477501-mRNA-1"/>
    <property type="gene ID" value="HPBE_0002477501"/>
</dbReference>
<evidence type="ECO:0000313" key="1">
    <source>
        <dbReference type="Proteomes" id="UP000050761"/>
    </source>
</evidence>
<proteinExistence type="predicted"/>
<dbReference type="Proteomes" id="UP000050761">
    <property type="component" value="Unassembled WGS sequence"/>
</dbReference>
<name>A0A183GQ05_HELPZ</name>
<reference evidence="2" key="1">
    <citation type="submission" date="2019-09" db="UniProtKB">
        <authorList>
            <consortium name="WormBaseParasite"/>
        </authorList>
    </citation>
    <scope>IDENTIFICATION</scope>
</reference>
<dbReference type="AlphaFoldDB" id="A0A183GQ05"/>
<organism evidence="1 2">
    <name type="scientific">Heligmosomoides polygyrus</name>
    <name type="common">Parasitic roundworm</name>
    <dbReference type="NCBI Taxonomy" id="6339"/>
    <lineage>
        <taxon>Eukaryota</taxon>
        <taxon>Metazoa</taxon>
        <taxon>Ecdysozoa</taxon>
        <taxon>Nematoda</taxon>
        <taxon>Chromadorea</taxon>
        <taxon>Rhabditida</taxon>
        <taxon>Rhabditina</taxon>
        <taxon>Rhabditomorpha</taxon>
        <taxon>Strongyloidea</taxon>
        <taxon>Heligmosomidae</taxon>
        <taxon>Heligmosomoides</taxon>
    </lineage>
</organism>
<protein>
    <submittedName>
        <fullName evidence="2">ADAM_CR_2 domain-containing protein</fullName>
    </submittedName>
</protein>
<accession>A0A183GQ05</accession>
<sequence length="134" mass="15080">LHCHGNCNLACWQACSSIGRVFHGVRCGNHENGVHYNVVRTDRHSFANRSKNAGGDGPSIHGSNSRHVYNHRHLRASHSMLRHSATHILHRHPSKSVSISPRTWPSRSYRSWNVVKVENISTVLVLVMISISIH</sequence>
<evidence type="ECO:0000313" key="2">
    <source>
        <dbReference type="WBParaSite" id="HPBE_0002477501-mRNA-1"/>
    </source>
</evidence>
<keyword evidence="1" id="KW-1185">Reference proteome</keyword>